<comment type="subcellular location">
    <subcellularLocation>
        <location evidence="2">Cell envelope</location>
    </subcellularLocation>
    <subcellularLocation>
        <location evidence="1">Membrane</location>
        <topology evidence="1">Multi-pass membrane protein</topology>
    </subcellularLocation>
</comment>
<evidence type="ECO:0000256" key="6">
    <source>
        <dbReference type="ARBA" id="ARBA00022729"/>
    </source>
</evidence>
<keyword evidence="4" id="KW-0813">Transport</keyword>
<dbReference type="EMBL" id="CP014796">
    <property type="protein sequence ID" value="APX22014.1"/>
    <property type="molecule type" value="Genomic_DNA"/>
</dbReference>
<dbReference type="CDD" id="cd13629">
    <property type="entry name" value="PBP2_Dsm1740"/>
    <property type="match status" value="1"/>
</dbReference>
<organism evidence="19 20">
    <name type="scientific">Salipiger profundus</name>
    <dbReference type="NCBI Taxonomy" id="1229727"/>
    <lineage>
        <taxon>Bacteria</taxon>
        <taxon>Pseudomonadati</taxon>
        <taxon>Pseudomonadota</taxon>
        <taxon>Alphaproteobacteria</taxon>
        <taxon>Rhodobacterales</taxon>
        <taxon>Roseobacteraceae</taxon>
        <taxon>Salipiger</taxon>
    </lineage>
</organism>
<sequence precursor="true">MSLFRTLALAATAAVGIASAVPAQDTQQGLSQDSVIESIKREGVLKVGMSTFVPWAMRDKNGDLIGFEIDVAKQLAEDMGVEAEFVPTAWDGIIPALLAGKFDVIIGGMSITPQRNLTVNFTTPYARSSLGVMANIETAQDIEWPEGFDSTDVTFACRRGGSPCDYIRDTFPKATVRLFDDQNQVIQEVLNGNADVMMSSQPLPAFIIYDNPETVYAPTDELIEASSEAFAVRKGDPDALNFFDNWILLRSNDGWLEERHDYWFGGRPWADQVPE</sequence>
<dbReference type="SMART" id="SM00918">
    <property type="entry name" value="Lig_chan-Glu_bd"/>
    <property type="match status" value="1"/>
</dbReference>
<evidence type="ECO:0000256" key="12">
    <source>
        <dbReference type="ARBA" id="ARBA00023286"/>
    </source>
</evidence>
<dbReference type="Pfam" id="PF00497">
    <property type="entry name" value="SBP_bac_3"/>
    <property type="match status" value="1"/>
</dbReference>
<dbReference type="InterPro" id="IPR001638">
    <property type="entry name" value="Solute-binding_3/MltF_N"/>
</dbReference>
<evidence type="ECO:0000256" key="8">
    <source>
        <dbReference type="ARBA" id="ARBA00023065"/>
    </source>
</evidence>
<feature type="domain" description="Ionotropic glutamate receptor C-terminal" evidence="17">
    <location>
        <begin position="46"/>
        <end position="266"/>
    </location>
</feature>
<evidence type="ECO:0000256" key="3">
    <source>
        <dbReference type="ARBA" id="ARBA00010333"/>
    </source>
</evidence>
<protein>
    <submittedName>
        <fullName evidence="19">Amino acid ABC transporter substrate-binding protein, PAAT family</fullName>
    </submittedName>
</protein>
<feature type="domain" description="Ionotropic glutamate receptor L-glutamate and glycine-binding" evidence="18">
    <location>
        <begin position="54"/>
        <end position="99"/>
    </location>
</feature>
<evidence type="ECO:0000256" key="4">
    <source>
        <dbReference type="ARBA" id="ARBA00022448"/>
    </source>
</evidence>
<evidence type="ECO:0000259" key="16">
    <source>
        <dbReference type="SMART" id="SM00062"/>
    </source>
</evidence>
<accession>A0A1U7D1I4</accession>
<evidence type="ECO:0000259" key="17">
    <source>
        <dbReference type="SMART" id="SM00079"/>
    </source>
</evidence>
<evidence type="ECO:0000256" key="7">
    <source>
        <dbReference type="ARBA" id="ARBA00022989"/>
    </source>
</evidence>
<proteinExistence type="inferred from homology"/>
<dbReference type="PANTHER" id="PTHR35936">
    <property type="entry name" value="MEMBRANE-BOUND LYTIC MUREIN TRANSGLYCOSYLASE F"/>
    <property type="match status" value="1"/>
</dbReference>
<evidence type="ECO:0000256" key="5">
    <source>
        <dbReference type="ARBA" id="ARBA00022692"/>
    </source>
</evidence>
<dbReference type="PROSITE" id="PS01039">
    <property type="entry name" value="SBP_BACTERIAL_3"/>
    <property type="match status" value="1"/>
</dbReference>
<keyword evidence="5" id="KW-0812">Transmembrane</keyword>
<dbReference type="SMART" id="SM00062">
    <property type="entry name" value="PBPb"/>
    <property type="match status" value="1"/>
</dbReference>
<keyword evidence="8" id="KW-0406">Ion transport</keyword>
<dbReference type="OrthoDB" id="6192933at2"/>
<dbReference type="InterPro" id="IPR001320">
    <property type="entry name" value="Iontro_rcpt_C"/>
</dbReference>
<keyword evidence="13" id="KW-0407">Ion channel</keyword>
<keyword evidence="6 15" id="KW-0732">Signal</keyword>
<feature type="chain" id="PRO_5010577104" evidence="15">
    <location>
        <begin position="24"/>
        <end position="275"/>
    </location>
</feature>
<evidence type="ECO:0000256" key="11">
    <source>
        <dbReference type="ARBA" id="ARBA00023180"/>
    </source>
</evidence>
<evidence type="ECO:0000256" key="15">
    <source>
        <dbReference type="SAM" id="SignalP"/>
    </source>
</evidence>
<keyword evidence="11" id="KW-0325">Glycoprotein</keyword>
<evidence type="ECO:0000256" key="9">
    <source>
        <dbReference type="ARBA" id="ARBA00023136"/>
    </source>
</evidence>
<keyword evidence="9" id="KW-0472">Membrane</keyword>
<keyword evidence="12" id="KW-1071">Ligand-gated ion channel</keyword>
<dbReference type="GO" id="GO:0016020">
    <property type="term" value="C:membrane"/>
    <property type="evidence" value="ECO:0007669"/>
    <property type="project" value="UniProtKB-SubCell"/>
</dbReference>
<feature type="signal peptide" evidence="15">
    <location>
        <begin position="1"/>
        <end position="23"/>
    </location>
</feature>
<dbReference type="RefSeq" id="WP_076622509.1">
    <property type="nucleotide sequence ID" value="NZ_BMEW01000003.1"/>
</dbReference>
<comment type="similarity">
    <text evidence="3 14">Belongs to the bacterial solute-binding protein 3 family.</text>
</comment>
<keyword evidence="7" id="KW-1133">Transmembrane helix</keyword>
<evidence type="ECO:0000313" key="19">
    <source>
        <dbReference type="EMBL" id="APX22014.1"/>
    </source>
</evidence>
<dbReference type="Gene3D" id="3.40.190.10">
    <property type="entry name" value="Periplasmic binding protein-like II"/>
    <property type="match status" value="2"/>
</dbReference>
<feature type="domain" description="Solute-binding protein family 3/N-terminal" evidence="16">
    <location>
        <begin position="44"/>
        <end position="267"/>
    </location>
</feature>
<dbReference type="STRING" id="1229727.Ga0080559_TMP1218"/>
<evidence type="ECO:0000256" key="2">
    <source>
        <dbReference type="ARBA" id="ARBA00004196"/>
    </source>
</evidence>
<dbReference type="SMART" id="SM00079">
    <property type="entry name" value="PBPe"/>
    <property type="match status" value="1"/>
</dbReference>
<dbReference type="GO" id="GO:0015276">
    <property type="term" value="F:ligand-gated monoatomic ion channel activity"/>
    <property type="evidence" value="ECO:0007669"/>
    <property type="project" value="InterPro"/>
</dbReference>
<reference evidence="19 20" key="1">
    <citation type="submission" date="2016-03" db="EMBL/GenBank/DDBJ databases">
        <title>Deep-sea bacteria in the southern Pacific.</title>
        <authorList>
            <person name="Tang K."/>
        </authorList>
    </citation>
    <scope>NUCLEOTIDE SEQUENCE [LARGE SCALE GENOMIC DNA]</scope>
    <source>
        <strain evidence="19 20">JLT2016</strain>
    </source>
</reference>
<gene>
    <name evidence="19" type="ORF">Ga0080559_TMP1218</name>
</gene>
<dbReference type="PANTHER" id="PTHR35936:SF38">
    <property type="entry name" value="GLUTAMINE-BINDING PERIPLASMIC PROTEIN"/>
    <property type="match status" value="1"/>
</dbReference>
<dbReference type="InterPro" id="IPR018313">
    <property type="entry name" value="SBP_3_CS"/>
</dbReference>
<dbReference type="SUPFAM" id="SSF53850">
    <property type="entry name" value="Periplasmic binding protein-like II"/>
    <property type="match status" value="1"/>
</dbReference>
<evidence type="ECO:0000256" key="1">
    <source>
        <dbReference type="ARBA" id="ARBA00004141"/>
    </source>
</evidence>
<evidence type="ECO:0000256" key="13">
    <source>
        <dbReference type="ARBA" id="ARBA00023303"/>
    </source>
</evidence>
<dbReference type="InterPro" id="IPR019594">
    <property type="entry name" value="Glu/Gly-bd"/>
</dbReference>
<keyword evidence="10" id="KW-0675">Receptor</keyword>
<evidence type="ECO:0000259" key="18">
    <source>
        <dbReference type="SMART" id="SM00918"/>
    </source>
</evidence>
<evidence type="ECO:0000256" key="14">
    <source>
        <dbReference type="RuleBase" id="RU003744"/>
    </source>
</evidence>
<dbReference type="GO" id="GO:0030313">
    <property type="term" value="C:cell envelope"/>
    <property type="evidence" value="ECO:0007669"/>
    <property type="project" value="UniProtKB-SubCell"/>
</dbReference>
<dbReference type="Proteomes" id="UP000186559">
    <property type="component" value="Chromosome"/>
</dbReference>
<evidence type="ECO:0000256" key="10">
    <source>
        <dbReference type="ARBA" id="ARBA00023170"/>
    </source>
</evidence>
<dbReference type="KEGG" id="tpro:Ga0080559_TMP1218"/>
<dbReference type="AlphaFoldDB" id="A0A1U7D1I4"/>
<evidence type="ECO:0000313" key="20">
    <source>
        <dbReference type="Proteomes" id="UP000186559"/>
    </source>
</evidence>
<keyword evidence="20" id="KW-1185">Reference proteome</keyword>
<name>A0A1U7D1I4_9RHOB</name>